<dbReference type="Pfam" id="PF13550">
    <property type="entry name" value="Phage-tail_3"/>
    <property type="match status" value="1"/>
</dbReference>
<reference evidence="4 5" key="1">
    <citation type="submission" date="2018-08" db="EMBL/GenBank/DDBJ databases">
        <title>Draft genome sequence of Rhodobacter sphaeroides FY.</title>
        <authorList>
            <person name="Rayyan A."/>
            <person name="Meyer T.E."/>
            <person name="Kyndt J.A."/>
        </authorList>
    </citation>
    <scope>NUCLEOTIDE SEQUENCE [LARGE SCALE GENOMIC DNA]</scope>
    <source>
        <strain evidence="4 5">FY</strain>
    </source>
</reference>
<keyword evidence="2" id="KW-0732">Signal</keyword>
<protein>
    <recommendedName>
        <fullName evidence="3">Tip attachment protein J domain-containing protein</fullName>
    </recommendedName>
</protein>
<feature type="signal peptide" evidence="2">
    <location>
        <begin position="1"/>
        <end position="22"/>
    </location>
</feature>
<keyword evidence="1" id="KW-0472">Membrane</keyword>
<dbReference type="RefSeq" id="WP_118999682.1">
    <property type="nucleotide sequence ID" value="NZ_QWGP01000005.1"/>
</dbReference>
<evidence type="ECO:0000256" key="1">
    <source>
        <dbReference type="SAM" id="Phobius"/>
    </source>
</evidence>
<keyword evidence="1" id="KW-1133">Transmembrane helix</keyword>
<evidence type="ECO:0000259" key="3">
    <source>
        <dbReference type="Pfam" id="PF13550"/>
    </source>
</evidence>
<evidence type="ECO:0000313" key="5">
    <source>
        <dbReference type="Proteomes" id="UP000266305"/>
    </source>
</evidence>
<feature type="domain" description="Tip attachment protein J" evidence="3">
    <location>
        <begin position="341"/>
        <end position="493"/>
    </location>
</feature>
<gene>
    <name evidence="4" type="ORF">D1114_07020</name>
</gene>
<sequence>MKRFWRAALLLSASWIATPAAADPISTMVALVSNGVAFGTALTATFGAVGAFLIKMTAALAFTALTRAKVDKPKPAGIATEFTKTGGTNGQTLILGTYATAGTHVCPPMWHDRPRHQADNPYLTYVIDVADLPGHDLSRVAINGEWVEFGPNTFEFTELYGDRALGKYADDDRYGSHAWLRWHDGTQVAADEMLLDYYSDFPRRPWSTDHIGTGVAYAIMTFQHKPRLFSGLPQVRFEVLGIPLYDPRKDSTVGGSGAQRWNNRATWQRTQNPAVMIYNILRGISLPDGSIWGGECEAEDLPLGNWITAMNVCDEPVTLAAGGTEPRYRAGIEIDVAEDQPADIIEMLLDACSGAISESGGTYRMRAGGPGLPVYVFSDDDLLVTSPQDYVPFPGLDESHNGCHATYPDPRSVWEQRDAKPYYRADYQAQDQGRQIVASVQLPACPYPRQVQRLMRAWIEDDRRWRRHNLALGPYACMLEALDIVAWSSARNGYSNKSFEIDQSGVALMTCHTALAVREVDPTDYGWVPGFELPDDPAEPGYDIPPPLAVPGFDVLGVSIEDATSAARRPALRLVWDGTQVADDAALSWEVRLSGGADVLFRGTVADANSGRVQIAGGILPATTYQARARLETPRRQLQWTAWEAALTPNTRLTGDDLAPGAIEDAIADRLAELDAAAEAAAQEAQAAAVAAAGVREDHDALVAGFVGKLTDAFAEVEDIATKAVARGWVKDPTIAQWDGGLPVATNWSHRSGLTGYATQFSGRWGGGLSFVAPASGGAAHLIATSGAGLNGAQIAQHVVATIAVQYESGASADPLFRAEWSADGSAWISGTRPGGLSTTFADLGIAPAPGIVQLREFLFIRPAGSYSQIRLRLTLRNTATAQSMKVHLLDLREATEAEIAAAQVPGVQATVTQQATTLAGLGTSIAQVQIDLSARINANGLPSDFAEDGAKWSQAISGAAAGKTDLGAPATFVTDGPMGRVARVPGSITANCHIAPKAYLPNVAGKTYRATIKARHNSAFVGDSANALVYLVRKYDKDFSYVGDIKTSALTFPAPNTIRTFQVEWTSDGASGAPYILPFAYVSGTRTSASMSIDIQSIEVVDISGSAEVAANLSTNYLTKTDTNSAIAASETRMSASIADVSASVQGYQVVLDQTADVTAGATAGVGLGGSALGQADTLVITENSTARVTGPTPNGANIAIPPARAILFGGQKIKIGILARTAPSNSATRFGIAYSVGTEGNSGYMQAAENLTASWKWFTFYYAPPASGSGADILSIFGDNTKSGKGVRVARVYIEVAAVAGDLPEINSLSGEITDIKGLDLSKLDGTAMGALLTQLDVQANGTSAAITAQGSAIADLEGNASAGYLIRAQAGGSVSLLDLVAADGSAGSVSVAKLAADTILLDGTVSLPQLVVTDFSGNLVVNGAMPYGDTRGWIGMPTSFLVIPKSSSPPVLSSSPTPFVLRTRPDAAVQFVRVGRFDCRAGDRFVATFDRAAANQGSGINGVAGIRYVWYDASGAPLTPTARGVTITTAPWTTEKTAVAVAPAGASSCILQAYRGAGDVGEIYITNMEVLRQRSGSLLIAPQSITGAELIATEAVITQQAQIGALTVGSAAIRKLAVDTIHVAGDAITTMDVAAFGDVTQTATNTWQDLAGITKTVSIGDKLAIVANCIIPFSSTSLDYARVRLVVNGVVIPGSVVNGFGRADFPDSNFSPTTPYGRAIMLIADAASLSIKLQGRQAVAIGSTFVGVGLGLLRAKK</sequence>
<organism evidence="4 5">
    <name type="scientific">Cereibacter sphaeroides</name>
    <name type="common">Rhodobacter sphaeroides</name>
    <dbReference type="NCBI Taxonomy" id="1063"/>
    <lineage>
        <taxon>Bacteria</taxon>
        <taxon>Pseudomonadati</taxon>
        <taxon>Pseudomonadota</taxon>
        <taxon>Alphaproteobacteria</taxon>
        <taxon>Rhodobacterales</taxon>
        <taxon>Paracoccaceae</taxon>
        <taxon>Cereibacter</taxon>
    </lineage>
</organism>
<dbReference type="EMBL" id="QWGP01000005">
    <property type="protein sequence ID" value="RHZ96455.1"/>
    <property type="molecule type" value="Genomic_DNA"/>
</dbReference>
<comment type="caution">
    <text evidence="4">The sequence shown here is derived from an EMBL/GenBank/DDBJ whole genome shotgun (WGS) entry which is preliminary data.</text>
</comment>
<keyword evidence="1" id="KW-0812">Transmembrane</keyword>
<proteinExistence type="predicted"/>
<dbReference type="InterPro" id="IPR032876">
    <property type="entry name" value="J_dom"/>
</dbReference>
<name>A0AAX1UN73_CERSP</name>
<evidence type="ECO:0000256" key="2">
    <source>
        <dbReference type="SAM" id="SignalP"/>
    </source>
</evidence>
<evidence type="ECO:0000313" key="4">
    <source>
        <dbReference type="EMBL" id="RHZ96455.1"/>
    </source>
</evidence>
<feature type="chain" id="PRO_5043421312" description="Tip attachment protein J domain-containing protein" evidence="2">
    <location>
        <begin position="23"/>
        <end position="1760"/>
    </location>
</feature>
<feature type="transmembrane region" description="Helical" evidence="1">
    <location>
        <begin position="38"/>
        <end position="65"/>
    </location>
</feature>
<dbReference type="Proteomes" id="UP000266305">
    <property type="component" value="Unassembled WGS sequence"/>
</dbReference>
<accession>A0AAX1UN73</accession>